<evidence type="ECO:0000256" key="1">
    <source>
        <dbReference type="ARBA" id="ARBA00022448"/>
    </source>
</evidence>
<dbReference type="PROSITE" id="PS00211">
    <property type="entry name" value="ABC_TRANSPORTER_1"/>
    <property type="match status" value="1"/>
</dbReference>
<dbReference type="EMBL" id="JBHSMG010000002">
    <property type="protein sequence ID" value="MFC5502626.1"/>
    <property type="molecule type" value="Genomic_DNA"/>
</dbReference>
<dbReference type="CDD" id="cd03216">
    <property type="entry name" value="ABC_Carb_Monos_I"/>
    <property type="match status" value="1"/>
</dbReference>
<dbReference type="InterPro" id="IPR050107">
    <property type="entry name" value="ABC_carbohydrate_import_ATPase"/>
</dbReference>
<keyword evidence="7" id="KW-1185">Reference proteome</keyword>
<dbReference type="SUPFAM" id="SSF52540">
    <property type="entry name" value="P-loop containing nucleoside triphosphate hydrolases"/>
    <property type="match status" value="2"/>
</dbReference>
<protein>
    <submittedName>
        <fullName evidence="6">Sugar ABC transporter ATP-binding protein</fullName>
    </submittedName>
</protein>
<dbReference type="CDD" id="cd03215">
    <property type="entry name" value="ABC_Carb_Monos_II"/>
    <property type="match status" value="1"/>
</dbReference>
<dbReference type="Gene3D" id="3.40.50.300">
    <property type="entry name" value="P-loop containing nucleotide triphosphate hydrolases"/>
    <property type="match status" value="2"/>
</dbReference>
<dbReference type="PANTHER" id="PTHR43790">
    <property type="entry name" value="CARBOHYDRATE TRANSPORT ATP-BINDING PROTEIN MG119-RELATED"/>
    <property type="match status" value="1"/>
</dbReference>
<dbReference type="InterPro" id="IPR003593">
    <property type="entry name" value="AAA+_ATPase"/>
</dbReference>
<evidence type="ECO:0000256" key="2">
    <source>
        <dbReference type="ARBA" id="ARBA00022737"/>
    </source>
</evidence>
<feature type="domain" description="ABC transporter" evidence="5">
    <location>
        <begin position="22"/>
        <end position="523"/>
    </location>
</feature>
<comment type="caution">
    <text evidence="6">The sequence shown here is derived from an EMBL/GenBank/DDBJ whole genome shotgun (WGS) entry which is preliminary data.</text>
</comment>
<gene>
    <name evidence="6" type="ORF">ACFPJ4_10295</name>
</gene>
<keyword evidence="2" id="KW-0677">Repeat</keyword>
<accession>A0ABW0NQC0</accession>
<evidence type="ECO:0000313" key="6">
    <source>
        <dbReference type="EMBL" id="MFC5502626.1"/>
    </source>
</evidence>
<evidence type="ECO:0000259" key="5">
    <source>
        <dbReference type="PROSITE" id="PS50893"/>
    </source>
</evidence>
<keyword evidence="3" id="KW-0547">Nucleotide-binding</keyword>
<dbReference type="InterPro" id="IPR003439">
    <property type="entry name" value="ABC_transporter-like_ATP-bd"/>
</dbReference>
<dbReference type="InterPro" id="IPR017871">
    <property type="entry name" value="ABC_transporter-like_CS"/>
</dbReference>
<dbReference type="PROSITE" id="PS50893">
    <property type="entry name" value="ABC_TRANSPORTER_2"/>
    <property type="match status" value="1"/>
</dbReference>
<sequence>MTLDDQQIVPEDRQDAPEPSMLRVRNVSKTFGETRVLREVSLDIAAGETRGLVGENGSGKSTLIKVLAGFYQPDPGAEISVRGRQVAGSLTPLGARDLGLTFVHQDLALVPSLTVSDNMTVNALAASRSWRVSPKAEARSTQKLLDEYGLGIDARAAVSSLTQLERAMVAIVRAIDGMRESAAHGQAGLLVLDEPTVFLPKADRGLLFDLARRHTSDGGGVLFVSHDLEECLEVTDSITVLRDGRLRGTVPSKGTDRADIIRLMVGKELNLSSRRPTPPAHLPVVRATGLNGTSVRDVSLELGPGEIVGITGLLGSGFDELPYLISGAGQGATGRLAVGEREFDLASMRPVDGIRAGIALVPGDRARQGSVASLSVLDNLSVQALPTARAWFGIDWRRLRTVGQRLIATYDVRPQKLDVAYGTLSGGNQQKVLLARWMQTNPGVILLHEPTQGVDIGAREQIFDIVRAGADAGAAVLCASADQEQLSLLCDRVLVMRDGAIVAELLGGDISKAAIARESLGSARQSVPPASRRAATS</sequence>
<keyword evidence="1" id="KW-0813">Transport</keyword>
<keyword evidence="4 6" id="KW-0067">ATP-binding</keyword>
<dbReference type="RefSeq" id="WP_386740315.1">
    <property type="nucleotide sequence ID" value="NZ_JBHSMG010000002.1"/>
</dbReference>
<name>A0ABW0NQC0_9MICO</name>
<dbReference type="Pfam" id="PF00005">
    <property type="entry name" value="ABC_tran"/>
    <property type="match status" value="2"/>
</dbReference>
<reference evidence="7" key="1">
    <citation type="journal article" date="2019" name="Int. J. Syst. Evol. Microbiol.">
        <title>The Global Catalogue of Microorganisms (GCM) 10K type strain sequencing project: providing services to taxonomists for standard genome sequencing and annotation.</title>
        <authorList>
            <consortium name="The Broad Institute Genomics Platform"/>
            <consortium name="The Broad Institute Genome Sequencing Center for Infectious Disease"/>
            <person name="Wu L."/>
            <person name="Ma J."/>
        </authorList>
    </citation>
    <scope>NUCLEOTIDE SEQUENCE [LARGE SCALE GENOMIC DNA]</scope>
    <source>
        <strain evidence="7">CGMCC 4.6997</strain>
    </source>
</reference>
<dbReference type="SMART" id="SM00382">
    <property type="entry name" value="AAA"/>
    <property type="match status" value="1"/>
</dbReference>
<organism evidence="6 7">
    <name type="scientific">Lysinimonas soli</name>
    <dbReference type="NCBI Taxonomy" id="1074233"/>
    <lineage>
        <taxon>Bacteria</taxon>
        <taxon>Bacillati</taxon>
        <taxon>Actinomycetota</taxon>
        <taxon>Actinomycetes</taxon>
        <taxon>Micrococcales</taxon>
        <taxon>Microbacteriaceae</taxon>
        <taxon>Lysinimonas</taxon>
    </lineage>
</organism>
<evidence type="ECO:0000256" key="4">
    <source>
        <dbReference type="ARBA" id="ARBA00022840"/>
    </source>
</evidence>
<dbReference type="GO" id="GO:0005524">
    <property type="term" value="F:ATP binding"/>
    <property type="evidence" value="ECO:0007669"/>
    <property type="project" value="UniProtKB-KW"/>
</dbReference>
<proteinExistence type="predicted"/>
<dbReference type="InterPro" id="IPR027417">
    <property type="entry name" value="P-loop_NTPase"/>
</dbReference>
<dbReference type="PANTHER" id="PTHR43790:SF9">
    <property type="entry name" value="GALACTOFURANOSE TRANSPORTER ATP-BINDING PROTEIN YTFR"/>
    <property type="match status" value="1"/>
</dbReference>
<evidence type="ECO:0000256" key="3">
    <source>
        <dbReference type="ARBA" id="ARBA00022741"/>
    </source>
</evidence>
<evidence type="ECO:0000313" key="7">
    <source>
        <dbReference type="Proteomes" id="UP001596039"/>
    </source>
</evidence>
<dbReference type="Proteomes" id="UP001596039">
    <property type="component" value="Unassembled WGS sequence"/>
</dbReference>